<dbReference type="Proteomes" id="UP000000803">
    <property type="component" value="Chromosome 2L"/>
</dbReference>
<reference evidence="2 4" key="6">
    <citation type="journal article" date="2005" name="PLoS Comput. Biol.">
        <title>Combined evidence annotation of transposable elements in genome sequences.</title>
        <authorList>
            <person name="Quesneville H."/>
            <person name="Bergman C.M."/>
            <person name="Andrieu O."/>
            <person name="Autard D."/>
            <person name="Nouaud D."/>
            <person name="Ashburner M."/>
            <person name="Anxolabehere D."/>
        </authorList>
    </citation>
    <scope>NUCLEOTIDE SEQUENCE [LARGE SCALE GENOMIC DNA]</scope>
    <source>
        <strain evidence="4">Berkeley</strain>
    </source>
</reference>
<reference evidence="2 4" key="9">
    <citation type="journal article" date="2007" name="Science">
        <title>Sequence finishing and mapping of Drosophila melanogaster heterochromatin.</title>
        <authorList>
            <person name="Hoskins R.A."/>
            <person name="Carlson J.W."/>
            <person name="Kennedy C."/>
            <person name="Acevedo D."/>
            <person name="Evans-Holm M."/>
            <person name="Frise E."/>
            <person name="Wan K.H."/>
            <person name="Park S."/>
            <person name="Mendez-Lago M."/>
            <person name="Rossi F."/>
            <person name="Villasante A."/>
            <person name="Dimitri P."/>
            <person name="Karpen G.H."/>
            <person name="Celniker S.E."/>
        </authorList>
    </citation>
    <scope>NUCLEOTIDE SEQUENCE [LARGE SCALE GENOMIC DNA]</scope>
    <source>
        <strain evidence="4">Berkeley</strain>
    </source>
</reference>
<accession>C0PV03</accession>
<dbReference type="AlphaFoldDB" id="C0PV03"/>
<dbReference type="DNASU" id="12798223"/>
<evidence type="ECO:0000313" key="4">
    <source>
        <dbReference type="Proteomes" id="UP000000803"/>
    </source>
</evidence>
<reference evidence="2 4" key="5">
    <citation type="journal article" date="2002" name="Genome Biol.">
        <title>Heterochromatic sequences in a Drosophila whole-genome shotgun assembly.</title>
        <authorList>
            <person name="Hoskins R.A."/>
            <person name="Smith C.D."/>
            <person name="Carlson J.W."/>
            <person name="Carvalho A.B."/>
            <person name="Halpern A."/>
            <person name="Kaminker J.S."/>
            <person name="Kennedy C."/>
            <person name="Mungall C.J."/>
            <person name="Sullivan B.A."/>
            <person name="Sutton G.G."/>
            <person name="Yasuhara J.C."/>
            <person name="Wakimoto B.T."/>
            <person name="Myers E.W."/>
            <person name="Celniker S.E."/>
            <person name="Rubin G.M."/>
            <person name="Karpen G.H."/>
        </authorList>
    </citation>
    <scope>NUCLEOTIDE SEQUENCE [LARGE SCALE GENOMIC DNA]</scope>
    <source>
        <strain evidence="4">Berkeley</strain>
    </source>
</reference>
<reference evidence="4" key="3">
    <citation type="journal article" date="2002" name="Genome Biol.">
        <title>Annotation of the Drosophila melanogaster euchromatic genome: a systematic review.</title>
        <authorList>
            <person name="Misra S."/>
            <person name="Crosby M.A."/>
            <person name="Mungall C.J."/>
            <person name="Matthews B.B."/>
            <person name="Campbell K.S."/>
            <person name="Hradecky P."/>
            <person name="Huang Y."/>
            <person name="Kaminker J.S."/>
            <person name="Millburn G.H."/>
            <person name="Prochnik S.E."/>
            <person name="Smith C.D."/>
            <person name="Tupy J.L."/>
            <person name="Whitfied E.J."/>
            <person name="Bayraktaroglu L."/>
            <person name="Berman B.P."/>
            <person name="Bettencourt B.R."/>
            <person name="Celniker S.E."/>
            <person name="de Grey A.D."/>
            <person name="Drysdale R.A."/>
            <person name="Harris N.L."/>
            <person name="Richter J."/>
            <person name="Russo S."/>
            <person name="Schroeder A.J."/>
            <person name="Shu S.Q."/>
            <person name="Stapleton M."/>
            <person name="Yamada C."/>
            <person name="Ashburner M."/>
            <person name="Gelbart W.M."/>
            <person name="Rubin G.M."/>
            <person name="Lewis S.E."/>
        </authorList>
    </citation>
    <scope>GENOME REANNOTATION</scope>
    <source>
        <strain evidence="4">Berkeley</strain>
    </source>
</reference>
<reference evidence="2" key="14">
    <citation type="submission" date="2022-11" db="EMBL/GenBank/DDBJ databases">
        <title>Drosophila melanogaster release 4 sequence.</title>
        <authorList>
            <consortium name="Berkeley Drosophila Genome Project"/>
            <person name="Celniker S."/>
            <person name="Carlson J."/>
            <person name="Wan K."/>
            <person name="Pfeiffer B."/>
            <person name="Frise E."/>
            <person name="George R."/>
            <person name="Hoskins R."/>
            <person name="Stapleton M."/>
            <person name="Pacleb J."/>
            <person name="Park S."/>
            <person name="Svirskas R."/>
            <person name="Smith E."/>
            <person name="Yu C."/>
            <person name="Rubin G."/>
        </authorList>
    </citation>
    <scope>NUCLEOTIDE SEQUENCE</scope>
</reference>
<dbReference type="PaxDb" id="7227-FBpp0297392"/>
<dbReference type="AGR" id="FB:FBgn0262875"/>
<proteinExistence type="evidence at transcript level"/>
<dbReference type="FlyBase" id="FBgn0262875">
    <property type="gene designation" value="CG43230"/>
</dbReference>
<organism evidence="1">
    <name type="scientific">Drosophila melanogaster</name>
    <name type="common">Fruit fly</name>
    <dbReference type="NCBI Taxonomy" id="7227"/>
    <lineage>
        <taxon>Eukaryota</taxon>
        <taxon>Metazoa</taxon>
        <taxon>Ecdysozoa</taxon>
        <taxon>Arthropoda</taxon>
        <taxon>Hexapoda</taxon>
        <taxon>Insecta</taxon>
        <taxon>Pterygota</taxon>
        <taxon>Neoptera</taxon>
        <taxon>Endopterygota</taxon>
        <taxon>Diptera</taxon>
        <taxon>Brachycera</taxon>
        <taxon>Muscomorpha</taxon>
        <taxon>Ephydroidea</taxon>
        <taxon>Drosophilidae</taxon>
        <taxon>Drosophila</taxon>
        <taxon>Sophophora</taxon>
    </lineage>
</organism>
<name>C0PV03_DROME</name>
<dbReference type="VEuPathDB" id="VectorBase:FBgn0262875"/>
<reference evidence="4" key="2">
    <citation type="journal article" date="2002" name="Genome Biol.">
        <title>Finishing a whole-genome shotgun: release 3 of the Drosophila melanogaster euchromatic genome sequence.</title>
        <authorList>
            <person name="Celniker S.E."/>
            <person name="Wheeler D.A."/>
            <person name="Kronmiller B."/>
            <person name="Carlson J.W."/>
            <person name="Halpern A."/>
            <person name="Patel S."/>
            <person name="Adams M."/>
            <person name="Champe M."/>
            <person name="Dugan S.P."/>
            <person name="Frise E."/>
            <person name="Hodgson A."/>
            <person name="George R.A."/>
            <person name="Hoskins R.A."/>
            <person name="Laverty T."/>
            <person name="Muzny D.M."/>
            <person name="Nelson C.R."/>
            <person name="Pacleb J.M."/>
            <person name="Park S."/>
            <person name="Pfeiffer B.D."/>
            <person name="Richards S."/>
            <person name="Sodergren E.J."/>
            <person name="Svirskas R."/>
            <person name="Tabor P.E."/>
            <person name="Wan K."/>
            <person name="Stapleton M."/>
            <person name="Sutton G.G."/>
            <person name="Venter C."/>
            <person name="Weinstock G."/>
            <person name="Scherer S.E."/>
            <person name="Myers E.W."/>
            <person name="Gibbs R.A."/>
            <person name="Rubin G.M."/>
        </authorList>
    </citation>
    <scope>NUCLEOTIDE SEQUENCE [LARGE SCALE GENOMIC DNA]</scope>
    <source>
        <strain evidence="4">Berkeley</strain>
    </source>
</reference>
<dbReference type="HOGENOM" id="CLU_3016397_0_0_1"/>
<dbReference type="KEGG" id="dme:Dmel_CG43230"/>
<reference evidence="2" key="12">
    <citation type="journal article" date="2015" name="G3 (Bethesda)">
        <title>Gene Model Annotations for Drosophila melanogaster: The Rule-Benders.</title>
        <authorList>
            <consortium name="FlyBase Consortium"/>
            <person name="Crosby M.A."/>
            <person name="Gramates L.S."/>
            <person name="Dos Santos G."/>
            <person name="Matthews B.B."/>
            <person name="St Pierre S.E."/>
            <person name="Zhou P."/>
            <person name="Schroeder A.J."/>
            <person name="Falls K."/>
            <person name="Emmert D.B."/>
            <person name="Russo S.M."/>
            <person name="Gelbart W.M."/>
            <person name="null"/>
        </authorList>
    </citation>
    <scope>NUCLEOTIDE SEQUENCE</scope>
</reference>
<evidence type="ECO:0000313" key="1">
    <source>
        <dbReference type="EMBL" id="ACN63481.1"/>
    </source>
</evidence>
<dbReference type="InParanoid" id="C0PV03"/>
<dbReference type="GeneID" id="12798223"/>
<dbReference type="RefSeq" id="NP_001246035.1">
    <property type="nucleotide sequence ID" value="NM_001259106.1"/>
</dbReference>
<reference evidence="2" key="7">
    <citation type="submission" date="2006-08" db="EMBL/GenBank/DDBJ databases">
        <authorList>
            <person name="Celniker S."/>
            <person name="Carlson J."/>
            <person name="Wan K."/>
            <person name="Frise E."/>
            <person name="Hoskins R."/>
            <person name="Park S."/>
            <person name="Svirskas R."/>
            <person name="Rubin G."/>
        </authorList>
    </citation>
    <scope>NUCLEOTIDE SEQUENCE</scope>
</reference>
<dbReference type="OrthoDB" id="7857305at2759"/>
<reference evidence="2" key="13">
    <citation type="journal article" date="2015" name="Genome Res.">
        <title>The Release 6 reference sequence of the Drosophila melanogaster genome.</title>
        <authorList>
            <person name="Hoskins R.A."/>
            <person name="Carlson J.W."/>
            <person name="Wan K.H."/>
            <person name="Park S."/>
            <person name="Mendez I."/>
            <person name="Galle S.E."/>
            <person name="Booth B.W."/>
            <person name="Pfeiffer B.D."/>
            <person name="George R.A."/>
            <person name="Svirskas R."/>
            <person name="Krzywinski M."/>
            <person name="Schein J."/>
            <person name="Accardo M.C."/>
            <person name="Damia E."/>
            <person name="Messina G."/>
            <person name="Mendez-Lago M."/>
            <person name="de Pablos B."/>
            <person name="Demakova O.V."/>
            <person name="Andreyeva E.N."/>
            <person name="Boldyreva L.V."/>
            <person name="Marra M."/>
            <person name="Carvalho A.B."/>
            <person name="Dimitri P."/>
            <person name="Villasante A."/>
            <person name="Zhimulev I.F."/>
            <person name="Rubin G.M."/>
            <person name="Karpen G.H."/>
            <person name="Celniker S.E."/>
        </authorList>
    </citation>
    <scope>NUCLEOTIDE SEQUENCE</scope>
</reference>
<reference evidence="2 4" key="1">
    <citation type="journal article" date="2000" name="Science">
        <title>The genome sequence of Drosophila melanogaster.</title>
        <authorList>
            <person name="Adams M.D."/>
            <person name="Celniker S.E."/>
            <person name="Holt R.A."/>
            <person name="Evans C.A."/>
            <person name="Gocayne J.D."/>
            <person name="Amanatides P.G."/>
            <person name="Scherer S.E."/>
            <person name="Li P.W."/>
            <person name="Hoskins R.A."/>
            <person name="Galle R.F."/>
            <person name="George R.A."/>
            <person name="Lewis S.E."/>
            <person name="Richards S."/>
            <person name="Ashburner M."/>
            <person name="Henderson S.N."/>
            <person name="Sutton G.G."/>
            <person name="Wortman J.R."/>
            <person name="Yandell M.D."/>
            <person name="Zhang Q."/>
            <person name="Chen L.X."/>
            <person name="Brandon R.C."/>
            <person name="Rogers Y.H."/>
            <person name="Blazej R.G."/>
            <person name="Champe M."/>
            <person name="Pfeiffer B.D."/>
            <person name="Wan K.H."/>
            <person name="Doyle C."/>
            <person name="Baxter E.G."/>
            <person name="Helt G."/>
            <person name="Nelson C.R."/>
            <person name="Gabor G.L."/>
            <person name="Abril J.F."/>
            <person name="Agbayani A."/>
            <person name="An H.J."/>
            <person name="Andrews-Pfannkoch C."/>
            <person name="Baldwin D."/>
            <person name="Ballew R.M."/>
            <person name="Basu A."/>
            <person name="Baxendale J."/>
            <person name="Bayraktaroglu L."/>
            <person name="Beasley E.M."/>
            <person name="Beeson K.Y."/>
            <person name="Benos P.V."/>
            <person name="Berman B.P."/>
            <person name="Bhandari D."/>
            <person name="Bolshakov S."/>
            <person name="Borkova D."/>
            <person name="Botchan M.R."/>
            <person name="Bouck J."/>
            <person name="Brokstein P."/>
            <person name="Brottier P."/>
            <person name="Burtis K.C."/>
            <person name="Busam D.A."/>
            <person name="Butler H."/>
            <person name="Cadieu E."/>
            <person name="Center A."/>
            <person name="Chandra I."/>
            <person name="Cherry J.M."/>
            <person name="Cawley S."/>
            <person name="Dahlke C."/>
            <person name="Davenport L.B."/>
            <person name="Davies P."/>
            <person name="de Pablos B."/>
            <person name="Delcher A."/>
            <person name="Deng Z."/>
            <person name="Mays A.D."/>
            <person name="Dew I."/>
            <person name="Dietz S.M."/>
            <person name="Dodson K."/>
            <person name="Doup L.E."/>
            <person name="Downes M."/>
            <person name="Dugan-Rocha S."/>
            <person name="Dunkov B.C."/>
            <person name="Dunn P."/>
            <person name="Durbin K.J."/>
            <person name="Evangelista C.C."/>
            <person name="Ferraz C."/>
            <person name="Ferriera S."/>
            <person name="Fleischmann W."/>
            <person name="Fosler C."/>
            <person name="Gabrielian A.E."/>
            <person name="Garg N.S."/>
            <person name="Gelbart W.M."/>
            <person name="Glasser K."/>
            <person name="Glodek A."/>
            <person name="Gong F."/>
            <person name="Gorrell J.H."/>
            <person name="Gu Z."/>
            <person name="Guan P."/>
            <person name="Harris M."/>
            <person name="Harris N.L."/>
            <person name="Harvey D."/>
            <person name="Heiman T.J."/>
            <person name="Hernandez J.R."/>
            <person name="Houck J."/>
            <person name="Hostin D."/>
            <person name="Houston K.A."/>
            <person name="Howland T.J."/>
            <person name="Wei M.H."/>
            <person name="Ibegwam C."/>
            <person name="Jalali M."/>
            <person name="Kalush F."/>
            <person name="Karpen G.H."/>
            <person name="Ke Z."/>
            <person name="Kennison J.A."/>
            <person name="Ketchum K.A."/>
            <person name="Kimmel B.E."/>
            <person name="Kodira C.D."/>
            <person name="Kraft C."/>
            <person name="Kravitz S."/>
            <person name="Kulp D."/>
            <person name="Lai Z."/>
            <person name="Lasko P."/>
            <person name="Lei Y."/>
            <person name="Levitsky A.A."/>
            <person name="Li J."/>
            <person name="Li Z."/>
            <person name="Liang Y."/>
            <person name="Lin X."/>
            <person name="Liu X."/>
            <person name="Mattei B."/>
            <person name="McIntosh T.C."/>
            <person name="McLeod M.P."/>
            <person name="McPherson D."/>
            <person name="Merkulov G."/>
            <person name="Milshina N.V."/>
            <person name="Mobarry C."/>
            <person name="Morris J."/>
            <person name="Moshrefi A."/>
            <person name="Mount S.M."/>
            <person name="Moy M."/>
            <person name="Murphy B."/>
            <person name="Murphy L."/>
            <person name="Muzny D.M."/>
            <person name="Nelson D.L."/>
            <person name="Nelson D.R."/>
            <person name="Nelson K.A."/>
            <person name="Nixon K."/>
            <person name="Nusskern D.R."/>
            <person name="Pacleb J.M."/>
            <person name="Palazzolo M."/>
            <person name="Pittman G.S."/>
            <person name="Pan S."/>
            <person name="Pollard J."/>
            <person name="Puri V."/>
            <person name="Reese M.G."/>
            <person name="Reinert K."/>
            <person name="Remington K."/>
            <person name="Saunders R.D."/>
            <person name="Scheeler F."/>
            <person name="Shen H."/>
            <person name="Shue B.C."/>
            <person name="Siden-Kiamos I."/>
            <person name="Simpson M."/>
            <person name="Skupski M.P."/>
            <person name="Smith T."/>
            <person name="Spier E."/>
            <person name="Spradling A.C."/>
            <person name="Stapleton M."/>
            <person name="Strong R."/>
            <person name="Sun E."/>
            <person name="Svirskas R."/>
            <person name="Tector C."/>
            <person name="Turner R."/>
            <person name="Venter E."/>
            <person name="Wang A.H."/>
            <person name="Wang X."/>
            <person name="Wang Z.Y."/>
            <person name="Wassarman D.A."/>
            <person name="Weinstock G.M."/>
            <person name="Weissenbach J."/>
            <person name="Williams S.M."/>
            <person name="WoodageT"/>
            <person name="Worley K.C."/>
            <person name="Wu D."/>
            <person name="Yang S."/>
            <person name="Yao Q.A."/>
            <person name="Ye J."/>
            <person name="Yeh R.F."/>
            <person name="Zaveri J.S."/>
            <person name="Zhan M."/>
            <person name="Zhang G."/>
            <person name="Zhao Q."/>
            <person name="Zheng L."/>
            <person name="Zheng X.H."/>
            <person name="Zhong F.N."/>
            <person name="Zhong W."/>
            <person name="Zhou X."/>
            <person name="Zhu S."/>
            <person name="Zhu X."/>
            <person name="Smith H.O."/>
            <person name="Gibbs R.A."/>
            <person name="Myers E.W."/>
            <person name="Rubin G.M."/>
            <person name="Venter J.C."/>
        </authorList>
    </citation>
    <scope>NUCLEOTIDE SEQUENCE [LARGE SCALE GENOMIC DNA]</scope>
    <source>
        <strain evidence="4">Berkeley</strain>
    </source>
</reference>
<sequence>MPFSLFTTSIAVAGRPPKFKSFSAITLNRRDPSCAQMEFGAAKTTTTGWKTRNGHH</sequence>
<protein>
    <submittedName>
        <fullName evidence="1">MIP06992p</fullName>
    </submittedName>
</protein>
<reference evidence="1" key="10">
    <citation type="submission" date="2009-03" db="EMBL/GenBank/DDBJ databases">
        <authorList>
            <person name="Carlson J."/>
            <person name="Booth B."/>
            <person name="Frise E."/>
            <person name="Sandler J."/>
            <person name="Wan K."/>
            <person name="Yu C."/>
            <person name="Celniker S."/>
        </authorList>
    </citation>
    <scope>NUCLEOTIDE SEQUENCE</scope>
</reference>
<reference evidence="2" key="15">
    <citation type="submission" date="2022-11" db="EMBL/GenBank/DDBJ databases">
        <authorList>
            <consortium name="FlyBase"/>
        </authorList>
    </citation>
    <scope>NUCLEOTIDE SEQUENCE</scope>
</reference>
<evidence type="ECO:0000313" key="2">
    <source>
        <dbReference type="EMBL" id="AFH03709.1"/>
    </source>
</evidence>
<keyword evidence="4" id="KW-1185">Reference proteome</keyword>
<dbReference type="EMBL" id="AE014134">
    <property type="protein sequence ID" value="AFH03709.1"/>
    <property type="molecule type" value="Genomic_DNA"/>
</dbReference>
<dbReference type="BioGRID-ORCS" id="12798223">
    <property type="hits" value="0 hits in 1 CRISPR screen"/>
</dbReference>
<gene>
    <name evidence="2" type="primary">Dmel\CG43230</name>
    <name evidence="2 3" type="ORF">CG43230</name>
    <name evidence="2" type="ORF">Dmel_CG43230</name>
</gene>
<reference evidence="2" key="11">
    <citation type="journal article" date="2015" name="G3 (Bethesda)">
        <title>Gene Model Annotations for Drosophila melanogaster: Impact of High-Throughput Data.</title>
        <authorList>
            <consortium name="FlyBase Consortium"/>
            <person name="Matthews B.B."/>
            <person name="Dos Santos G."/>
            <person name="Crosby M.A."/>
            <person name="Emmert D.B."/>
            <person name="St Pierre S.E."/>
            <person name="Gramates L.S."/>
            <person name="Zhou P."/>
            <person name="Schroeder A.J."/>
            <person name="Falls K."/>
            <person name="Strelets V."/>
            <person name="Russo S.M."/>
            <person name="Gelbart W.M."/>
            <person name="null"/>
        </authorList>
    </citation>
    <scope>NUCLEOTIDE SEQUENCE</scope>
</reference>
<evidence type="ECO:0000313" key="3">
    <source>
        <dbReference type="FlyBase" id="FBgn0262875"/>
    </source>
</evidence>
<dbReference type="Bgee" id="FBgn0262875">
    <property type="expression patterns" value="Expressed in spermatocyte in testis and 7 other cell types or tissues"/>
</dbReference>
<reference evidence="4" key="4">
    <citation type="journal article" date="2002" name="Genome Biol.">
        <title>The transposable elements of the Drosophila melanogaster euchromatin: a genomics perspective.</title>
        <authorList>
            <person name="Kaminker J.S."/>
            <person name="Bergman C.M."/>
            <person name="Kronmiller B."/>
            <person name="Carlson J."/>
            <person name="Svirskas R."/>
            <person name="Patel S."/>
            <person name="Frise E."/>
            <person name="Wheeler D.A."/>
            <person name="Lewis S.E."/>
            <person name="Rubin G.M."/>
            <person name="Ashburner M."/>
            <person name="Celniker S.E."/>
        </authorList>
    </citation>
    <scope>NUCLEOTIDE SEQUENCE [LARGE SCALE GENOMIC DNA]</scope>
    <source>
        <strain evidence="4">Berkeley</strain>
    </source>
</reference>
<dbReference type="EMBL" id="BT072859">
    <property type="protein sequence ID" value="ACN63481.1"/>
    <property type="molecule type" value="mRNA"/>
</dbReference>
<reference evidence="2 4" key="8">
    <citation type="journal article" date="2007" name="Science">
        <title>The Release 5.1 annotation of Drosophila melanogaster heterochromatin.</title>
        <authorList>
            <person name="Smith C.D."/>
            <person name="Shu S."/>
            <person name="Mungall C.J."/>
            <person name="Karpen G.H."/>
        </authorList>
    </citation>
    <scope>NUCLEOTIDE SEQUENCE [LARGE SCALE GENOMIC DNA]</scope>
    <source>
        <strain evidence="4">Berkeley</strain>
    </source>
</reference>